<sequence>MKPPSPKRRRLDVPNSAAASRPAAKKKQAATVPIPPPPDIDEQLFHQRVESQNKLKSAWELIFMKYERDTSDYADEINLGTGEIVVDKGHLRGLEDKPGRATGGDLWANWVDGEEETEEAEEAVAEGSKKEGKLANSKKNMGKPKPPKMLVVAGTVYGITDWELSAEQDELGLMACIHASDSNQLDEKENTPLTPNLFPQTPSVSKNHPYPKSRIGSPVIDLEEEEDDLSSATPVLQSRSSGLTPALNILNINTTTPAVSQTGLPAKHWQLLPSSPIVRHVNRNRPQQKQKLPCSSPPLPPLTSSPPPPLPASSRPRMAQDPWAPLANDPLADKAWHSHHPDGSPPRPRRGFASGAKPAPPAFQLSAHCVKRDSICEPLRQQLLKAKDKKIFLQGAEAPLIKVGDQEDVADEELYSEDEESDRLITPVKIPVKPPAEFPLPKNNLTITKSNPSTKKTPTAIPRSKPISIATTNSTGLKTPARTPAKAAAKAPAKAPAKTSAKTSTKTPTKTPIKTPSKTPSKTPAKTPAKTAPKTSSKPLSKTPVKTSISTLWSSQFTNNNKKRQQVNLWSDSEQDSDVHDLSDIEGGLGILRYVKSRAKVKPDPVKVEKGTKLDKKNTLAFYGTTGREDDDNEDNHAVFKQYLLCGKSNATKPTLVSTSEAMSSSSMANTTLRTKKVPIKQEDCDGGVVGAMKKTAPFTPKPSWIIHTKSTTRRVPTIAPTTVNLTYSQSQLLSTMGKSNKTDGLCGTKGFNCRKPFCWNCIEAEDDHI</sequence>
<feature type="region of interest" description="Disordered" evidence="1">
    <location>
        <begin position="284"/>
        <end position="359"/>
    </location>
</feature>
<dbReference type="InParanoid" id="A0A3N4LW42"/>
<dbReference type="Gene3D" id="1.10.20.10">
    <property type="entry name" value="Histone, subunit A"/>
    <property type="match status" value="1"/>
</dbReference>
<dbReference type="InterPro" id="IPR009072">
    <property type="entry name" value="Histone-fold"/>
</dbReference>
<dbReference type="Pfam" id="PF10384">
    <property type="entry name" value="Scm3"/>
    <property type="match status" value="1"/>
</dbReference>
<feature type="compositionally biased region" description="Low complexity" evidence="1">
    <location>
        <begin position="446"/>
        <end position="459"/>
    </location>
</feature>
<dbReference type="PANTHER" id="PTHR15992">
    <property type="entry name" value="HOLLIDAY JUNCTION RECOGNITION PROTEIN"/>
    <property type="match status" value="1"/>
</dbReference>
<proteinExistence type="predicted"/>
<dbReference type="AlphaFoldDB" id="A0A3N4LW42"/>
<dbReference type="GO" id="GO:0046982">
    <property type="term" value="F:protein heterodimerization activity"/>
    <property type="evidence" value="ECO:0007669"/>
    <property type="project" value="InterPro"/>
</dbReference>
<dbReference type="EMBL" id="ML121532">
    <property type="protein sequence ID" value="RPB27126.1"/>
    <property type="molecule type" value="Genomic_DNA"/>
</dbReference>
<dbReference type="InterPro" id="IPR018465">
    <property type="entry name" value="Scm3/HJURP"/>
</dbReference>
<feature type="region of interest" description="Disordered" evidence="1">
    <location>
        <begin position="115"/>
        <end position="146"/>
    </location>
</feature>
<keyword evidence="3" id="KW-1185">Reference proteome</keyword>
<organism evidence="2 3">
    <name type="scientific">Terfezia boudieri ATCC MYA-4762</name>
    <dbReference type="NCBI Taxonomy" id="1051890"/>
    <lineage>
        <taxon>Eukaryota</taxon>
        <taxon>Fungi</taxon>
        <taxon>Dikarya</taxon>
        <taxon>Ascomycota</taxon>
        <taxon>Pezizomycotina</taxon>
        <taxon>Pezizomycetes</taxon>
        <taxon>Pezizales</taxon>
        <taxon>Pezizaceae</taxon>
        <taxon>Terfezia</taxon>
    </lineage>
</organism>
<protein>
    <submittedName>
        <fullName evidence="2">Uncharacterized protein</fullName>
    </submittedName>
</protein>
<dbReference type="GO" id="GO:0005634">
    <property type="term" value="C:nucleus"/>
    <property type="evidence" value="ECO:0007669"/>
    <property type="project" value="InterPro"/>
</dbReference>
<evidence type="ECO:0000256" key="1">
    <source>
        <dbReference type="SAM" id="MobiDB-lite"/>
    </source>
</evidence>
<evidence type="ECO:0000313" key="3">
    <source>
        <dbReference type="Proteomes" id="UP000267821"/>
    </source>
</evidence>
<feature type="region of interest" description="Disordered" evidence="1">
    <location>
        <begin position="435"/>
        <end position="547"/>
    </location>
</feature>
<evidence type="ECO:0000313" key="2">
    <source>
        <dbReference type="EMBL" id="RPB27126.1"/>
    </source>
</evidence>
<dbReference type="OrthoDB" id="2420608at2759"/>
<feature type="compositionally biased region" description="Low complexity" evidence="1">
    <location>
        <begin position="478"/>
        <end position="539"/>
    </location>
</feature>
<accession>A0A3N4LW42</accession>
<feature type="compositionally biased region" description="Pro residues" evidence="1">
    <location>
        <begin position="295"/>
        <end position="311"/>
    </location>
</feature>
<dbReference type="GO" id="GO:0042393">
    <property type="term" value="F:histone binding"/>
    <property type="evidence" value="ECO:0007669"/>
    <property type="project" value="InterPro"/>
</dbReference>
<feature type="compositionally biased region" description="Acidic residues" evidence="1">
    <location>
        <begin position="115"/>
        <end position="124"/>
    </location>
</feature>
<feature type="region of interest" description="Disordered" evidence="1">
    <location>
        <begin position="1"/>
        <end position="42"/>
    </location>
</feature>
<name>A0A3N4LW42_9PEZI</name>
<reference evidence="2 3" key="1">
    <citation type="journal article" date="2018" name="Nat. Ecol. Evol.">
        <title>Pezizomycetes genomes reveal the molecular basis of ectomycorrhizal truffle lifestyle.</title>
        <authorList>
            <person name="Murat C."/>
            <person name="Payen T."/>
            <person name="Noel B."/>
            <person name="Kuo A."/>
            <person name="Morin E."/>
            <person name="Chen J."/>
            <person name="Kohler A."/>
            <person name="Krizsan K."/>
            <person name="Balestrini R."/>
            <person name="Da Silva C."/>
            <person name="Montanini B."/>
            <person name="Hainaut M."/>
            <person name="Levati E."/>
            <person name="Barry K.W."/>
            <person name="Belfiori B."/>
            <person name="Cichocki N."/>
            <person name="Clum A."/>
            <person name="Dockter R.B."/>
            <person name="Fauchery L."/>
            <person name="Guy J."/>
            <person name="Iotti M."/>
            <person name="Le Tacon F."/>
            <person name="Lindquist E.A."/>
            <person name="Lipzen A."/>
            <person name="Malagnac F."/>
            <person name="Mello A."/>
            <person name="Molinier V."/>
            <person name="Miyauchi S."/>
            <person name="Poulain J."/>
            <person name="Riccioni C."/>
            <person name="Rubini A."/>
            <person name="Sitrit Y."/>
            <person name="Splivallo R."/>
            <person name="Traeger S."/>
            <person name="Wang M."/>
            <person name="Zifcakova L."/>
            <person name="Wipf D."/>
            <person name="Zambonelli A."/>
            <person name="Paolocci F."/>
            <person name="Nowrousian M."/>
            <person name="Ottonello S."/>
            <person name="Baldrian P."/>
            <person name="Spatafora J.W."/>
            <person name="Henrissat B."/>
            <person name="Nagy L.G."/>
            <person name="Aury J.M."/>
            <person name="Wincker P."/>
            <person name="Grigoriev I.V."/>
            <person name="Bonfante P."/>
            <person name="Martin F.M."/>
        </authorList>
    </citation>
    <scope>NUCLEOTIDE SEQUENCE [LARGE SCALE GENOMIC DNA]</scope>
    <source>
        <strain evidence="2 3">ATCC MYA-4762</strain>
    </source>
</reference>
<gene>
    <name evidence="2" type="ORF">L211DRAFT_834799</name>
</gene>
<feature type="compositionally biased region" description="Basic and acidic residues" evidence="1">
    <location>
        <begin position="331"/>
        <end position="342"/>
    </location>
</feature>
<dbReference type="PANTHER" id="PTHR15992:SF5">
    <property type="entry name" value="HOLLIDAY JUNCTION RECOGNITION PROTEIN"/>
    <property type="match status" value="1"/>
</dbReference>
<dbReference type="STRING" id="1051890.A0A3N4LW42"/>
<dbReference type="Proteomes" id="UP000267821">
    <property type="component" value="Unassembled WGS sequence"/>
</dbReference>
<feature type="compositionally biased region" description="Basic residues" evidence="1">
    <location>
        <begin position="1"/>
        <end position="10"/>
    </location>
</feature>